<feature type="transmembrane region" description="Helical" evidence="6">
    <location>
        <begin position="132"/>
        <end position="152"/>
    </location>
</feature>
<dbReference type="InterPro" id="IPR043203">
    <property type="entry name" value="VGCC_Ca_Na"/>
</dbReference>
<dbReference type="InterPro" id="IPR027359">
    <property type="entry name" value="Volt_channel_dom_sf"/>
</dbReference>
<dbReference type="InterPro" id="IPR005821">
    <property type="entry name" value="Ion_trans_dom"/>
</dbReference>
<evidence type="ECO:0000256" key="2">
    <source>
        <dbReference type="ARBA" id="ARBA00022692"/>
    </source>
</evidence>
<dbReference type="AlphaFoldDB" id="A0A368TAV0"/>
<feature type="transmembrane region" description="Helical" evidence="6">
    <location>
        <begin position="88"/>
        <end position="111"/>
    </location>
</feature>
<evidence type="ECO:0000256" key="5">
    <source>
        <dbReference type="SAM" id="MobiDB-lite"/>
    </source>
</evidence>
<feature type="compositionally biased region" description="Low complexity" evidence="5">
    <location>
        <begin position="293"/>
        <end position="302"/>
    </location>
</feature>
<evidence type="ECO:0000259" key="7">
    <source>
        <dbReference type="Pfam" id="PF00520"/>
    </source>
</evidence>
<comment type="subcellular location">
    <subcellularLocation>
        <location evidence="1">Membrane</location>
        <topology evidence="1">Multi-pass membrane protein</topology>
    </subcellularLocation>
</comment>
<keyword evidence="4 6" id="KW-0472">Membrane</keyword>
<keyword evidence="9" id="KW-1185">Reference proteome</keyword>
<dbReference type="Proteomes" id="UP000253318">
    <property type="component" value="Unassembled WGS sequence"/>
</dbReference>
<dbReference type="GO" id="GO:0005248">
    <property type="term" value="F:voltage-gated sodium channel activity"/>
    <property type="evidence" value="ECO:0007669"/>
    <property type="project" value="TreeGrafter"/>
</dbReference>
<dbReference type="Gene3D" id="1.10.287.70">
    <property type="match status" value="1"/>
</dbReference>
<evidence type="ECO:0000313" key="8">
    <source>
        <dbReference type="EMBL" id="RCV62156.1"/>
    </source>
</evidence>
<keyword evidence="3 6" id="KW-1133">Transmembrane helix</keyword>
<evidence type="ECO:0000256" key="1">
    <source>
        <dbReference type="ARBA" id="ARBA00004141"/>
    </source>
</evidence>
<protein>
    <recommendedName>
        <fullName evidence="7">Ion transport domain-containing protein</fullName>
    </recommendedName>
</protein>
<evidence type="ECO:0000256" key="6">
    <source>
        <dbReference type="SAM" id="Phobius"/>
    </source>
</evidence>
<sequence length="302" mass="33638">MRRGTVGEGSLREQVRAVVEARWFQNTIVAVIVLNGVSLGLETYEDQFGRYGHYFTLADRAFVAVFVIELLLKVFVYRAAFFRDPWNWFDLFVVGVAVVPATDGFSVLRLLRILRLLRLISVIPQMREIVSALFRSVPGLGTVIGLLFVIMYTSAVLGESLFEDISPDYFGDLGTTLYTLFMLLTTENWPDISDSVIDEAPYAWVFFVGFIVVSAFIVLNLIIGVIVTSMEQEVSAERWEEDQELELRQHEAVMIRLNALTDEVARLTEQVRLLAAGGQEPAARGAEPGGAAPGRPGPAAER</sequence>
<feature type="region of interest" description="Disordered" evidence="5">
    <location>
        <begin position="278"/>
        <end position="302"/>
    </location>
</feature>
<evidence type="ECO:0000256" key="4">
    <source>
        <dbReference type="ARBA" id="ARBA00023136"/>
    </source>
</evidence>
<comment type="caution">
    <text evidence="8">The sequence shown here is derived from an EMBL/GenBank/DDBJ whole genome shotgun (WGS) entry which is preliminary data.</text>
</comment>
<reference evidence="8 9" key="1">
    <citation type="submission" date="2018-04" db="EMBL/GenBank/DDBJ databases">
        <title>Novel actinobacteria from marine sediment.</title>
        <authorList>
            <person name="Ng Z.Y."/>
            <person name="Tan G.Y.A."/>
        </authorList>
    </citation>
    <scope>NUCLEOTIDE SEQUENCE [LARGE SCALE GENOMIC DNA]</scope>
    <source>
        <strain evidence="8 9">TPS81</strain>
    </source>
</reference>
<dbReference type="EMBL" id="QEIN01000009">
    <property type="protein sequence ID" value="RCV62156.1"/>
    <property type="molecule type" value="Genomic_DNA"/>
</dbReference>
<dbReference type="OrthoDB" id="5297065at2"/>
<dbReference type="Pfam" id="PF00520">
    <property type="entry name" value="Ion_trans"/>
    <property type="match status" value="1"/>
</dbReference>
<keyword evidence="2 6" id="KW-0812">Transmembrane</keyword>
<dbReference type="PANTHER" id="PTHR10037">
    <property type="entry name" value="VOLTAGE-GATED CATION CHANNEL CALCIUM AND SODIUM"/>
    <property type="match status" value="1"/>
</dbReference>
<evidence type="ECO:0000256" key="3">
    <source>
        <dbReference type="ARBA" id="ARBA00022989"/>
    </source>
</evidence>
<dbReference type="PANTHER" id="PTHR10037:SF62">
    <property type="entry name" value="SODIUM CHANNEL PROTEIN 60E"/>
    <property type="match status" value="1"/>
</dbReference>
<dbReference type="Gene3D" id="1.20.120.350">
    <property type="entry name" value="Voltage-gated potassium channels. Chain C"/>
    <property type="match status" value="1"/>
</dbReference>
<proteinExistence type="predicted"/>
<accession>A0A368TAV0</accession>
<dbReference type="SUPFAM" id="SSF81324">
    <property type="entry name" value="Voltage-gated potassium channels"/>
    <property type="match status" value="1"/>
</dbReference>
<feature type="transmembrane region" description="Helical" evidence="6">
    <location>
        <begin position="202"/>
        <end position="228"/>
    </location>
</feature>
<gene>
    <name evidence="8" type="ORF">DEF24_02135</name>
</gene>
<name>A0A368TAV0_9ACTN</name>
<feature type="transmembrane region" description="Helical" evidence="6">
    <location>
        <begin position="61"/>
        <end position="82"/>
    </location>
</feature>
<dbReference type="GO" id="GO:0001518">
    <property type="term" value="C:voltage-gated sodium channel complex"/>
    <property type="evidence" value="ECO:0007669"/>
    <property type="project" value="TreeGrafter"/>
</dbReference>
<evidence type="ECO:0000313" key="9">
    <source>
        <dbReference type="Proteomes" id="UP000253318"/>
    </source>
</evidence>
<feature type="domain" description="Ion transport" evidence="7">
    <location>
        <begin position="22"/>
        <end position="235"/>
    </location>
</feature>
<organism evidence="8 9">
    <name type="scientific">Marinitenerispora sediminis</name>
    <dbReference type="NCBI Taxonomy" id="1931232"/>
    <lineage>
        <taxon>Bacteria</taxon>
        <taxon>Bacillati</taxon>
        <taxon>Actinomycetota</taxon>
        <taxon>Actinomycetes</taxon>
        <taxon>Streptosporangiales</taxon>
        <taxon>Nocardiopsidaceae</taxon>
        <taxon>Marinitenerispora</taxon>
    </lineage>
</organism>